<sequence length="421" mass="46095">MSTPASLLERTYREDHGRIVATVIRVLGGDFGAAEEVVQEAFADALVQWPREGAPREPRAWLIRAARNKAVDRVRRGVRLGARVDALEVVARIEQELAPPPDGSEWEGFPDDTLRLLFTCCHPALAPEAQVALALRTLCGLTTEEVAHAFLVPPATMAQRLVRAQRKIRDAGIPYIVPEPDALGERTRGVLHTVYLVFSEGYAATDGPELLRVELCAEALRLGRLARSLLPRHAEVASLLALMLLHHSRRRARVAADGGLVLLDRQDRALWDREAIREGLAELDAALALGGRGPYTLQAAIAALHAQAARPEDTDWAQIAVLYERLCELSPGPVVELNRAAAVAMARGPEHGLALVDDLETSGRLTDYHLLPAARAELLRRMGRVKEAVASYRRALALVKTAPERRFLEERLAELLGGANT</sequence>
<dbReference type="PANTHER" id="PTHR47756:SF2">
    <property type="entry name" value="BLL6612 PROTEIN"/>
    <property type="match status" value="1"/>
</dbReference>
<dbReference type="GO" id="GO:0003677">
    <property type="term" value="F:DNA binding"/>
    <property type="evidence" value="ECO:0007669"/>
    <property type="project" value="InterPro"/>
</dbReference>
<dbReference type="InterPro" id="IPR013324">
    <property type="entry name" value="RNA_pol_sigma_r3/r4-like"/>
</dbReference>
<dbReference type="GO" id="GO:0016987">
    <property type="term" value="F:sigma factor activity"/>
    <property type="evidence" value="ECO:0007669"/>
    <property type="project" value="InterPro"/>
</dbReference>
<dbReference type="SUPFAM" id="SSF88659">
    <property type="entry name" value="Sigma3 and sigma4 domains of RNA polymerase sigma factors"/>
    <property type="match status" value="1"/>
</dbReference>
<evidence type="ECO:0000259" key="3">
    <source>
        <dbReference type="Pfam" id="PF20239"/>
    </source>
</evidence>
<evidence type="ECO:0000259" key="2">
    <source>
        <dbReference type="Pfam" id="PF08281"/>
    </source>
</evidence>
<dbReference type="InterPro" id="IPR007627">
    <property type="entry name" value="RNA_pol_sigma70_r2"/>
</dbReference>
<dbReference type="AlphaFoldDB" id="A0A848LGC7"/>
<gene>
    <name evidence="4" type="ORF">HG543_12270</name>
</gene>
<name>A0A848LGC7_9BACT</name>
<dbReference type="Pfam" id="PF20239">
    <property type="entry name" value="DUF6596"/>
    <property type="match status" value="1"/>
</dbReference>
<dbReference type="Pfam" id="PF08281">
    <property type="entry name" value="Sigma70_r4_2"/>
    <property type="match status" value="1"/>
</dbReference>
<evidence type="ECO:0000259" key="1">
    <source>
        <dbReference type="Pfam" id="PF04542"/>
    </source>
</evidence>
<dbReference type="EMBL" id="JABBJJ010000043">
    <property type="protein sequence ID" value="NMO15621.1"/>
    <property type="molecule type" value="Genomic_DNA"/>
</dbReference>
<feature type="domain" description="DUF6596" evidence="3">
    <location>
        <begin position="186"/>
        <end position="286"/>
    </location>
</feature>
<comment type="caution">
    <text evidence="4">The sequence shown here is derived from an EMBL/GenBank/DDBJ whole genome shotgun (WGS) entry which is preliminary data.</text>
</comment>
<dbReference type="GO" id="GO:0006352">
    <property type="term" value="P:DNA-templated transcription initiation"/>
    <property type="evidence" value="ECO:0007669"/>
    <property type="project" value="InterPro"/>
</dbReference>
<protein>
    <submittedName>
        <fullName evidence="4">RNA polymerase sigma factor</fullName>
    </submittedName>
</protein>
<dbReference type="Pfam" id="PF04542">
    <property type="entry name" value="Sigma70_r2"/>
    <property type="match status" value="1"/>
</dbReference>
<dbReference type="Gene3D" id="1.10.10.10">
    <property type="entry name" value="Winged helix-like DNA-binding domain superfamily/Winged helix DNA-binding domain"/>
    <property type="match status" value="1"/>
</dbReference>
<evidence type="ECO:0000313" key="5">
    <source>
        <dbReference type="Proteomes" id="UP000518300"/>
    </source>
</evidence>
<dbReference type="InterPro" id="IPR036388">
    <property type="entry name" value="WH-like_DNA-bd_sf"/>
</dbReference>
<accession>A0A848LGC7</accession>
<feature type="domain" description="RNA polymerase sigma-70 region 2" evidence="1">
    <location>
        <begin position="14"/>
        <end position="77"/>
    </location>
</feature>
<dbReference type="Proteomes" id="UP000518300">
    <property type="component" value="Unassembled WGS sequence"/>
</dbReference>
<keyword evidence="5" id="KW-1185">Reference proteome</keyword>
<evidence type="ECO:0000313" key="4">
    <source>
        <dbReference type="EMBL" id="NMO15621.1"/>
    </source>
</evidence>
<reference evidence="4 5" key="1">
    <citation type="submission" date="2020-04" db="EMBL/GenBank/DDBJ databases">
        <title>Draft genome of Pyxidicoccus fallax type strain.</title>
        <authorList>
            <person name="Whitworth D.E."/>
        </authorList>
    </citation>
    <scope>NUCLEOTIDE SEQUENCE [LARGE SCALE GENOMIC DNA]</scope>
    <source>
        <strain evidence="4 5">DSM 14698</strain>
    </source>
</reference>
<dbReference type="RefSeq" id="WP_169344911.1">
    <property type="nucleotide sequence ID" value="NZ_JABBJJ010000043.1"/>
</dbReference>
<feature type="domain" description="RNA polymerase sigma factor 70 region 4 type 2" evidence="2">
    <location>
        <begin position="117"/>
        <end position="167"/>
    </location>
</feature>
<dbReference type="InterPro" id="IPR046531">
    <property type="entry name" value="DUF6596"/>
</dbReference>
<dbReference type="InterPro" id="IPR013249">
    <property type="entry name" value="RNA_pol_sigma70_r4_t2"/>
</dbReference>
<dbReference type="InterPro" id="IPR013325">
    <property type="entry name" value="RNA_pol_sigma_r2"/>
</dbReference>
<dbReference type="PANTHER" id="PTHR47756">
    <property type="entry name" value="BLL6612 PROTEIN-RELATED"/>
    <property type="match status" value="1"/>
</dbReference>
<proteinExistence type="predicted"/>
<dbReference type="Gene3D" id="1.10.1740.10">
    <property type="match status" value="1"/>
</dbReference>
<dbReference type="SUPFAM" id="SSF88946">
    <property type="entry name" value="Sigma2 domain of RNA polymerase sigma factors"/>
    <property type="match status" value="1"/>
</dbReference>
<organism evidence="4 5">
    <name type="scientific">Pyxidicoccus fallax</name>
    <dbReference type="NCBI Taxonomy" id="394095"/>
    <lineage>
        <taxon>Bacteria</taxon>
        <taxon>Pseudomonadati</taxon>
        <taxon>Myxococcota</taxon>
        <taxon>Myxococcia</taxon>
        <taxon>Myxococcales</taxon>
        <taxon>Cystobacterineae</taxon>
        <taxon>Myxococcaceae</taxon>
        <taxon>Pyxidicoccus</taxon>
    </lineage>
</organism>